<proteinExistence type="predicted"/>
<dbReference type="AlphaFoldDB" id="A0A0D0BWT5"/>
<protein>
    <submittedName>
        <fullName evidence="1">Uncharacterized protein</fullName>
    </submittedName>
</protein>
<reference evidence="1 2" key="1">
    <citation type="submission" date="2014-04" db="EMBL/GenBank/DDBJ databases">
        <authorList>
            <consortium name="DOE Joint Genome Institute"/>
            <person name="Kuo A."/>
            <person name="Kohler A."/>
            <person name="Jargeat P."/>
            <person name="Nagy L.G."/>
            <person name="Floudas D."/>
            <person name="Copeland A."/>
            <person name="Barry K.W."/>
            <person name="Cichocki N."/>
            <person name="Veneault-Fourrey C."/>
            <person name="LaButti K."/>
            <person name="Lindquist E.A."/>
            <person name="Lipzen A."/>
            <person name="Lundell T."/>
            <person name="Morin E."/>
            <person name="Murat C."/>
            <person name="Sun H."/>
            <person name="Tunlid A."/>
            <person name="Henrissat B."/>
            <person name="Grigoriev I.V."/>
            <person name="Hibbett D.S."/>
            <person name="Martin F."/>
            <person name="Nordberg H.P."/>
            <person name="Cantor M.N."/>
            <person name="Hua S.X."/>
        </authorList>
    </citation>
    <scope>NUCLEOTIDE SEQUENCE [LARGE SCALE GENOMIC DNA]</scope>
    <source>
        <strain evidence="1 2">Ve08.2h10</strain>
    </source>
</reference>
<evidence type="ECO:0000313" key="1">
    <source>
        <dbReference type="EMBL" id="KIK75752.1"/>
    </source>
</evidence>
<dbReference type="Proteomes" id="UP000054538">
    <property type="component" value="Unassembled WGS sequence"/>
</dbReference>
<dbReference type="EMBL" id="KN827891">
    <property type="protein sequence ID" value="KIK75752.1"/>
    <property type="molecule type" value="Genomic_DNA"/>
</dbReference>
<organism evidence="1 2">
    <name type="scientific">Paxillus rubicundulus Ve08.2h10</name>
    <dbReference type="NCBI Taxonomy" id="930991"/>
    <lineage>
        <taxon>Eukaryota</taxon>
        <taxon>Fungi</taxon>
        <taxon>Dikarya</taxon>
        <taxon>Basidiomycota</taxon>
        <taxon>Agaricomycotina</taxon>
        <taxon>Agaricomycetes</taxon>
        <taxon>Agaricomycetidae</taxon>
        <taxon>Boletales</taxon>
        <taxon>Paxilineae</taxon>
        <taxon>Paxillaceae</taxon>
        <taxon>Paxillus</taxon>
    </lineage>
</organism>
<accession>A0A0D0BWT5</accession>
<gene>
    <name evidence="1" type="ORF">PAXRUDRAFT_171819</name>
</gene>
<dbReference type="HOGENOM" id="CLU_2961501_0_0_1"/>
<dbReference type="InParanoid" id="A0A0D0BWT5"/>
<name>A0A0D0BWT5_9AGAM</name>
<reference evidence="2" key="2">
    <citation type="submission" date="2015-01" db="EMBL/GenBank/DDBJ databases">
        <title>Evolutionary Origins and Diversification of the Mycorrhizal Mutualists.</title>
        <authorList>
            <consortium name="DOE Joint Genome Institute"/>
            <consortium name="Mycorrhizal Genomics Consortium"/>
            <person name="Kohler A."/>
            <person name="Kuo A."/>
            <person name="Nagy L.G."/>
            <person name="Floudas D."/>
            <person name="Copeland A."/>
            <person name="Barry K.W."/>
            <person name="Cichocki N."/>
            <person name="Veneault-Fourrey C."/>
            <person name="LaButti K."/>
            <person name="Lindquist E.A."/>
            <person name="Lipzen A."/>
            <person name="Lundell T."/>
            <person name="Morin E."/>
            <person name="Murat C."/>
            <person name="Riley R."/>
            <person name="Ohm R."/>
            <person name="Sun H."/>
            <person name="Tunlid A."/>
            <person name="Henrissat B."/>
            <person name="Grigoriev I.V."/>
            <person name="Hibbett D.S."/>
            <person name="Martin F."/>
        </authorList>
    </citation>
    <scope>NUCLEOTIDE SEQUENCE [LARGE SCALE GENOMIC DNA]</scope>
    <source>
        <strain evidence="2">Ve08.2h10</strain>
    </source>
</reference>
<sequence length="59" mass="7226">MCWHTIDNLIVYIRYRYTQFTQFHIEDMFLSVYAMLTHFSAFQRCIGTFSTLNVVLWRP</sequence>
<evidence type="ECO:0000313" key="2">
    <source>
        <dbReference type="Proteomes" id="UP000054538"/>
    </source>
</evidence>
<keyword evidence="2" id="KW-1185">Reference proteome</keyword>